<dbReference type="GO" id="GO:0016758">
    <property type="term" value="F:hexosyltransferase activity"/>
    <property type="evidence" value="ECO:0007669"/>
    <property type="project" value="InterPro"/>
</dbReference>
<evidence type="ECO:0000313" key="11">
    <source>
        <dbReference type="EMBL" id="KAG5680773.1"/>
    </source>
</evidence>
<comment type="caution">
    <text evidence="11">The sequence shown here is derived from an EMBL/GenBank/DDBJ whole genome shotgun (WGS) entry which is preliminary data.</text>
</comment>
<keyword evidence="12" id="KW-1185">Reference proteome</keyword>
<comment type="subcellular location">
    <subcellularLocation>
        <location evidence="1 10">Golgi apparatus membrane</location>
        <topology evidence="1 10">Single-pass type II membrane protein</topology>
    </subcellularLocation>
</comment>
<evidence type="ECO:0000256" key="2">
    <source>
        <dbReference type="ARBA" id="ARBA00008661"/>
    </source>
</evidence>
<dbReference type="EC" id="2.4.1.-" evidence="10"/>
<evidence type="ECO:0000256" key="10">
    <source>
        <dbReference type="RuleBase" id="RU363063"/>
    </source>
</evidence>
<keyword evidence="4" id="KW-0808">Transferase</keyword>
<evidence type="ECO:0000313" key="12">
    <source>
        <dbReference type="Proteomes" id="UP001107558"/>
    </source>
</evidence>
<dbReference type="GO" id="GO:0006493">
    <property type="term" value="P:protein O-linked glycosylation"/>
    <property type="evidence" value="ECO:0007669"/>
    <property type="project" value="TreeGrafter"/>
</dbReference>
<gene>
    <name evidence="11" type="ORF">PVAND_010260</name>
</gene>
<evidence type="ECO:0000256" key="3">
    <source>
        <dbReference type="ARBA" id="ARBA00022676"/>
    </source>
</evidence>
<evidence type="ECO:0000256" key="5">
    <source>
        <dbReference type="ARBA" id="ARBA00022692"/>
    </source>
</evidence>
<dbReference type="Gene3D" id="3.90.550.50">
    <property type="match status" value="2"/>
</dbReference>
<sequence length="364" mass="43064">MYESNFDDFKYEYDGDILAQCYLIRKGQKPDVQPINNQSFSYRHNNENKCKDELQKSLMPHLLIIIKSKNDHFERRNAIRNSWGFEKRFSDVIIRTVFSLGIDKETHDGRLSEVQKLVDIEAEKFQDIIQFNFIDAYFNNTLKTINGFRWAKENCIRSKFFLFVDDDFYVSIKNILAFLRNPVNYPEYLEEYKEQLRKLNQRKLQEAKINSSDGAATIEMVTRNLLNLNLNIELASDVKLFAGFVFNSSPHRHKSSKWYVSLEEYKYDRWPTYVTAGAFILSREALQEMYCVSLYTKHFRFDDIFLGIVALKAHIEPLHSEEFYYYKASYSGPASYRYVLATHGYDNPEEMLKVWSEVRANGYA</sequence>
<evidence type="ECO:0000256" key="4">
    <source>
        <dbReference type="ARBA" id="ARBA00022679"/>
    </source>
</evidence>
<name>A0A9J6CFQ6_POLVA</name>
<keyword evidence="5" id="KW-0812">Transmembrane</keyword>
<keyword evidence="7" id="KW-1133">Transmembrane helix</keyword>
<keyword evidence="6" id="KW-0735">Signal-anchor</keyword>
<evidence type="ECO:0000256" key="8">
    <source>
        <dbReference type="ARBA" id="ARBA00023034"/>
    </source>
</evidence>
<comment type="similarity">
    <text evidence="2 10">Belongs to the glycosyltransferase 31 family.</text>
</comment>
<reference evidence="11" key="1">
    <citation type="submission" date="2021-03" db="EMBL/GenBank/DDBJ databases">
        <title>Chromosome level genome of the anhydrobiotic midge Polypedilum vanderplanki.</title>
        <authorList>
            <person name="Yoshida Y."/>
            <person name="Kikawada T."/>
            <person name="Gusev O."/>
        </authorList>
    </citation>
    <scope>NUCLEOTIDE SEQUENCE</scope>
    <source>
        <strain evidence="11">NIAS01</strain>
        <tissue evidence="11">Whole body or cell culture</tissue>
    </source>
</reference>
<accession>A0A9J6CFQ6</accession>
<protein>
    <recommendedName>
        <fullName evidence="10">Hexosyltransferase</fullName>
        <ecNumber evidence="10">2.4.1.-</ecNumber>
    </recommendedName>
</protein>
<keyword evidence="3 10" id="KW-0328">Glycosyltransferase</keyword>
<evidence type="ECO:0000256" key="6">
    <source>
        <dbReference type="ARBA" id="ARBA00022968"/>
    </source>
</evidence>
<evidence type="ECO:0000256" key="9">
    <source>
        <dbReference type="ARBA" id="ARBA00023136"/>
    </source>
</evidence>
<evidence type="ECO:0000256" key="1">
    <source>
        <dbReference type="ARBA" id="ARBA00004323"/>
    </source>
</evidence>
<dbReference type="EMBL" id="JADBJN010000001">
    <property type="protein sequence ID" value="KAG5680773.1"/>
    <property type="molecule type" value="Genomic_DNA"/>
</dbReference>
<dbReference type="PANTHER" id="PTHR11214:SF349">
    <property type="entry name" value="BETA-1,3-GALACTOSYLTRANSFERASE BRN"/>
    <property type="match status" value="1"/>
</dbReference>
<dbReference type="Pfam" id="PF01762">
    <property type="entry name" value="Galactosyl_T"/>
    <property type="match status" value="2"/>
</dbReference>
<proteinExistence type="inferred from homology"/>
<dbReference type="Proteomes" id="UP001107558">
    <property type="component" value="Chromosome 1"/>
</dbReference>
<keyword evidence="9" id="KW-0472">Membrane</keyword>
<dbReference type="PANTHER" id="PTHR11214">
    <property type="entry name" value="BETA-1,3-N-ACETYLGLUCOSAMINYLTRANSFERASE"/>
    <property type="match status" value="1"/>
</dbReference>
<dbReference type="InterPro" id="IPR002659">
    <property type="entry name" value="Glyco_trans_31"/>
</dbReference>
<keyword evidence="8 10" id="KW-0333">Golgi apparatus</keyword>
<dbReference type="GO" id="GO:0008194">
    <property type="term" value="F:UDP-glycosyltransferase activity"/>
    <property type="evidence" value="ECO:0007669"/>
    <property type="project" value="TreeGrafter"/>
</dbReference>
<dbReference type="AlphaFoldDB" id="A0A9J6CFQ6"/>
<dbReference type="GO" id="GO:0000139">
    <property type="term" value="C:Golgi membrane"/>
    <property type="evidence" value="ECO:0007669"/>
    <property type="project" value="UniProtKB-SubCell"/>
</dbReference>
<dbReference type="OrthoDB" id="5957813at2759"/>
<evidence type="ECO:0000256" key="7">
    <source>
        <dbReference type="ARBA" id="ARBA00022989"/>
    </source>
</evidence>
<organism evidence="11 12">
    <name type="scientific">Polypedilum vanderplanki</name>
    <name type="common">Sleeping chironomid midge</name>
    <dbReference type="NCBI Taxonomy" id="319348"/>
    <lineage>
        <taxon>Eukaryota</taxon>
        <taxon>Metazoa</taxon>
        <taxon>Ecdysozoa</taxon>
        <taxon>Arthropoda</taxon>
        <taxon>Hexapoda</taxon>
        <taxon>Insecta</taxon>
        <taxon>Pterygota</taxon>
        <taxon>Neoptera</taxon>
        <taxon>Endopterygota</taxon>
        <taxon>Diptera</taxon>
        <taxon>Nematocera</taxon>
        <taxon>Chironomoidea</taxon>
        <taxon>Chironomidae</taxon>
        <taxon>Chironominae</taxon>
        <taxon>Polypedilum</taxon>
        <taxon>Polypedilum</taxon>
    </lineage>
</organism>